<feature type="domain" description="Antitoxin Xre/MbcA/ParS-like toxin-binding" evidence="1">
    <location>
        <begin position="112"/>
        <end position="158"/>
    </location>
</feature>
<keyword evidence="4" id="KW-1185">Reference proteome</keyword>
<dbReference type="RefSeq" id="WP_380738988.1">
    <property type="nucleotide sequence ID" value="NZ_JBHTJP010000035.1"/>
</dbReference>
<evidence type="ECO:0000313" key="4">
    <source>
        <dbReference type="Proteomes" id="UP001597100"/>
    </source>
</evidence>
<comment type="caution">
    <text evidence="3">The sequence shown here is derived from an EMBL/GenBank/DDBJ whole genome shotgun (WGS) entry which is preliminary data.</text>
</comment>
<dbReference type="Proteomes" id="UP001597100">
    <property type="component" value="Unassembled WGS sequence"/>
</dbReference>
<evidence type="ECO:0000259" key="1">
    <source>
        <dbReference type="Pfam" id="PF09722"/>
    </source>
</evidence>
<dbReference type="EMBL" id="JBHTJP010000035">
    <property type="protein sequence ID" value="MFD0977036.1"/>
    <property type="molecule type" value="Genomic_DNA"/>
</dbReference>
<dbReference type="Pfam" id="PF09722">
    <property type="entry name" value="Xre_MbcA_ParS_C"/>
    <property type="match status" value="1"/>
</dbReference>
<feature type="domain" description="Antitoxin Xre-like helix-turn-helix" evidence="2">
    <location>
        <begin position="45"/>
        <end position="104"/>
    </location>
</feature>
<dbReference type="NCBIfam" id="TIGR02293">
    <property type="entry name" value="TAS_TIGR02293"/>
    <property type="match status" value="1"/>
</dbReference>
<evidence type="ECO:0000313" key="3">
    <source>
        <dbReference type="EMBL" id="MFD0977036.1"/>
    </source>
</evidence>
<evidence type="ECO:0000259" key="2">
    <source>
        <dbReference type="Pfam" id="PF20432"/>
    </source>
</evidence>
<sequence length="161" mass="18902">MEANLKIDKAVRTYLKKVEQDQHLNLSDREITYKEFLSNRMLIVHSIREGIPYRLFKLIQEKTPFSEEEWAEILNISTKTLQRYRASKNHVFKPIHSEKILELAEVTSLGNSVFGPEKFYLWLQTPNYALGNLKPKELLKDSYGKELVVEELHHIDQGIFA</sequence>
<organism evidence="3 4">
    <name type="scientific">Salinimicrobium gaetbulicola</name>
    <dbReference type="NCBI Taxonomy" id="999702"/>
    <lineage>
        <taxon>Bacteria</taxon>
        <taxon>Pseudomonadati</taxon>
        <taxon>Bacteroidota</taxon>
        <taxon>Flavobacteriia</taxon>
        <taxon>Flavobacteriales</taxon>
        <taxon>Flavobacteriaceae</taxon>
        <taxon>Salinimicrobium</taxon>
    </lineage>
</organism>
<dbReference type="InterPro" id="IPR024467">
    <property type="entry name" value="Xre/MbcA/ParS-like_toxin-bd"/>
</dbReference>
<gene>
    <name evidence="3" type="ORF">ACFQ1G_09550</name>
</gene>
<protein>
    <submittedName>
        <fullName evidence="3">Antitoxin Xre-like helix-turn-helix domain-containing protein</fullName>
    </submittedName>
</protein>
<proteinExistence type="predicted"/>
<name>A0ABW3IG11_9FLAO</name>
<dbReference type="InterPro" id="IPR046847">
    <property type="entry name" value="Xre-like_HTH"/>
</dbReference>
<dbReference type="Pfam" id="PF20432">
    <property type="entry name" value="Xre-like-HTH"/>
    <property type="match status" value="1"/>
</dbReference>
<dbReference type="InterPro" id="IPR011979">
    <property type="entry name" value="Antitox_Xre"/>
</dbReference>
<accession>A0ABW3IG11</accession>
<reference evidence="4" key="1">
    <citation type="journal article" date="2019" name="Int. J. Syst. Evol. Microbiol.">
        <title>The Global Catalogue of Microorganisms (GCM) 10K type strain sequencing project: providing services to taxonomists for standard genome sequencing and annotation.</title>
        <authorList>
            <consortium name="The Broad Institute Genomics Platform"/>
            <consortium name="The Broad Institute Genome Sequencing Center for Infectious Disease"/>
            <person name="Wu L."/>
            <person name="Ma J."/>
        </authorList>
    </citation>
    <scope>NUCLEOTIDE SEQUENCE [LARGE SCALE GENOMIC DNA]</scope>
    <source>
        <strain evidence="4">CCUG 60898</strain>
    </source>
</reference>